<gene>
    <name evidence="1" type="ORF">K458DRAFT_489639</name>
</gene>
<name>A0A6G1IRE3_9PLEO</name>
<evidence type="ECO:0000313" key="1">
    <source>
        <dbReference type="EMBL" id="KAF2680725.1"/>
    </source>
</evidence>
<proteinExistence type="predicted"/>
<dbReference type="EMBL" id="MU005594">
    <property type="protein sequence ID" value="KAF2680725.1"/>
    <property type="molecule type" value="Genomic_DNA"/>
</dbReference>
<sequence>MVGAIAYRNWKQPIDANIFGIEVNWQGELRIPFACHVRHSSSTAPLDVSFHQFARLPAELQLRVLQFCDKPTLFRLMQTSHLIRGEATKLFFADPETWYCVEGYWLENGGHPTDGLHDIDFLRCIQRLHVECGVFAGNEWTDEYIRNFWRRVQCLFPQAKYVMVGDNFPDRHPHPVSSSTASWPPPESHRRVCQLCPPNINVFLSMLQGHDRLKRTLWRRVAIQEDDNETQELDECQSHPGPSIIVPHKPFRGRVGTCKYLWSQGWAISLQKKALRVFRVAAIERHHFHGRHKAFGCPAPNCDAWFERPEEYTTHVVTSAKHHEDSYVLPEPYQSLFADGEKRLEQVEQRHLEILEPFLKWLGKFGSEERKVAEKEFLRELEQDSLHVQGEPFIFTQRWFDTMGIWDEEE</sequence>
<dbReference type="Proteomes" id="UP000799291">
    <property type="component" value="Unassembled WGS sequence"/>
</dbReference>
<evidence type="ECO:0000313" key="2">
    <source>
        <dbReference type="Proteomes" id="UP000799291"/>
    </source>
</evidence>
<organism evidence="1 2">
    <name type="scientific">Lentithecium fluviatile CBS 122367</name>
    <dbReference type="NCBI Taxonomy" id="1168545"/>
    <lineage>
        <taxon>Eukaryota</taxon>
        <taxon>Fungi</taxon>
        <taxon>Dikarya</taxon>
        <taxon>Ascomycota</taxon>
        <taxon>Pezizomycotina</taxon>
        <taxon>Dothideomycetes</taxon>
        <taxon>Pleosporomycetidae</taxon>
        <taxon>Pleosporales</taxon>
        <taxon>Massarineae</taxon>
        <taxon>Lentitheciaceae</taxon>
        <taxon>Lentithecium</taxon>
    </lineage>
</organism>
<accession>A0A6G1IRE3</accession>
<reference evidence="1" key="1">
    <citation type="journal article" date="2020" name="Stud. Mycol.">
        <title>101 Dothideomycetes genomes: a test case for predicting lifestyles and emergence of pathogens.</title>
        <authorList>
            <person name="Haridas S."/>
            <person name="Albert R."/>
            <person name="Binder M."/>
            <person name="Bloem J."/>
            <person name="Labutti K."/>
            <person name="Salamov A."/>
            <person name="Andreopoulos B."/>
            <person name="Baker S."/>
            <person name="Barry K."/>
            <person name="Bills G."/>
            <person name="Bluhm B."/>
            <person name="Cannon C."/>
            <person name="Castanera R."/>
            <person name="Culley D."/>
            <person name="Daum C."/>
            <person name="Ezra D."/>
            <person name="Gonzalez J."/>
            <person name="Henrissat B."/>
            <person name="Kuo A."/>
            <person name="Liang C."/>
            <person name="Lipzen A."/>
            <person name="Lutzoni F."/>
            <person name="Magnuson J."/>
            <person name="Mondo S."/>
            <person name="Nolan M."/>
            <person name="Ohm R."/>
            <person name="Pangilinan J."/>
            <person name="Park H.-J."/>
            <person name="Ramirez L."/>
            <person name="Alfaro M."/>
            <person name="Sun H."/>
            <person name="Tritt A."/>
            <person name="Yoshinaga Y."/>
            <person name="Zwiers L.-H."/>
            <person name="Turgeon B."/>
            <person name="Goodwin S."/>
            <person name="Spatafora J."/>
            <person name="Crous P."/>
            <person name="Grigoriev I."/>
        </authorList>
    </citation>
    <scope>NUCLEOTIDE SEQUENCE</scope>
    <source>
        <strain evidence="1">CBS 122367</strain>
    </source>
</reference>
<protein>
    <submittedName>
        <fullName evidence="1">Uncharacterized protein</fullName>
    </submittedName>
</protein>
<dbReference type="AlphaFoldDB" id="A0A6G1IRE3"/>
<keyword evidence="2" id="KW-1185">Reference proteome</keyword>
<dbReference type="OrthoDB" id="5397557at2759"/>